<evidence type="ECO:0000313" key="2">
    <source>
        <dbReference type="EMBL" id="EUA69023.1"/>
    </source>
</evidence>
<feature type="region of interest" description="Disordered" evidence="1">
    <location>
        <begin position="1"/>
        <end position="137"/>
    </location>
</feature>
<protein>
    <submittedName>
        <fullName evidence="2">Uncharacterized protein</fullName>
    </submittedName>
</protein>
<gene>
    <name evidence="2" type="ORF">I553_2211</name>
</gene>
<name>X8DMS7_MYCXE</name>
<dbReference type="PATRIC" id="fig|1299334.3.peg.1702"/>
<evidence type="ECO:0000256" key="1">
    <source>
        <dbReference type="SAM" id="MobiDB-lite"/>
    </source>
</evidence>
<feature type="compositionally biased region" description="Basic and acidic residues" evidence="1">
    <location>
        <begin position="41"/>
        <end position="55"/>
    </location>
</feature>
<accession>X8DMS7</accession>
<reference evidence="2" key="1">
    <citation type="submission" date="2014-01" db="EMBL/GenBank/DDBJ databases">
        <authorList>
            <person name="Brown-Elliot B."/>
            <person name="Wallace R."/>
            <person name="Lenaerts A."/>
            <person name="Ordway D."/>
            <person name="DeGroote M.A."/>
            <person name="Parker T."/>
            <person name="Sizemore C."/>
            <person name="Tallon L.J."/>
            <person name="Sadzewicz L.K."/>
            <person name="Sengamalay N."/>
            <person name="Fraser C.M."/>
            <person name="Hine E."/>
            <person name="Shefchek K.A."/>
            <person name="Das S.P."/>
            <person name="Tettelin H."/>
        </authorList>
    </citation>
    <scope>NUCLEOTIDE SEQUENCE [LARGE SCALE GENOMIC DNA]</scope>
    <source>
        <strain evidence="2">4042</strain>
    </source>
</reference>
<sequence length="137" mass="15107">MAELLAKNGTIGAPPPAGRRHRRRNNSEAVTVAELTGEIPVVRDDDHHDETEHVEPTTGALRSAAADRLAEPPTDQRAEERSSTQYWSEPQPRWPESRRCLPATSDRAAAPTRGRFARSRPATPTTMRQIRNPAPSG</sequence>
<feature type="compositionally biased region" description="Basic and acidic residues" evidence="1">
    <location>
        <begin position="68"/>
        <end position="82"/>
    </location>
</feature>
<proteinExistence type="predicted"/>
<organism evidence="2">
    <name type="scientific">Mycobacterium xenopi 4042</name>
    <dbReference type="NCBI Taxonomy" id="1299334"/>
    <lineage>
        <taxon>Bacteria</taxon>
        <taxon>Bacillati</taxon>
        <taxon>Actinomycetota</taxon>
        <taxon>Actinomycetes</taxon>
        <taxon>Mycobacteriales</taxon>
        <taxon>Mycobacteriaceae</taxon>
        <taxon>Mycobacterium</taxon>
    </lineage>
</organism>
<comment type="caution">
    <text evidence="2">The sequence shown here is derived from an EMBL/GenBank/DDBJ whole genome shotgun (WGS) entry which is preliminary data.</text>
</comment>
<dbReference type="EMBL" id="JAOB01000013">
    <property type="protein sequence ID" value="EUA69023.1"/>
    <property type="molecule type" value="Genomic_DNA"/>
</dbReference>
<dbReference type="AlphaFoldDB" id="X8DMS7"/>